<evidence type="ECO:0000256" key="10">
    <source>
        <dbReference type="ARBA" id="ARBA00023268"/>
    </source>
</evidence>
<evidence type="ECO:0000256" key="8">
    <source>
        <dbReference type="ARBA" id="ARBA00023239"/>
    </source>
</evidence>
<dbReference type="Pfam" id="PF00590">
    <property type="entry name" value="TP_methylase"/>
    <property type="match status" value="1"/>
</dbReference>
<keyword evidence="6" id="KW-0949">S-adenosyl-L-methionine</keyword>
<dbReference type="GO" id="GO:0019354">
    <property type="term" value="P:siroheme biosynthetic process"/>
    <property type="evidence" value="ECO:0007669"/>
    <property type="project" value="UniProtKB-UniPathway"/>
</dbReference>
<dbReference type="InterPro" id="IPR014776">
    <property type="entry name" value="4pyrrole_Mease_sub2"/>
</dbReference>
<dbReference type="PANTHER" id="PTHR45790:SF1">
    <property type="entry name" value="SIROHEME SYNTHASE"/>
    <property type="match status" value="1"/>
</dbReference>
<comment type="pathway">
    <text evidence="12">Cofactor biosynthesis; adenosylcobalamin biosynthesis; precorrin-2 from uroporphyrinogen III: step 1/1.</text>
</comment>
<dbReference type="FunFam" id="3.30.950.10:FF:000001">
    <property type="entry name" value="Siroheme synthase"/>
    <property type="match status" value="1"/>
</dbReference>
<dbReference type="PANTHER" id="PTHR45790">
    <property type="entry name" value="SIROHEME SYNTHASE-RELATED"/>
    <property type="match status" value="1"/>
</dbReference>
<dbReference type="InterPro" id="IPR003043">
    <property type="entry name" value="Uropor_MeTrfase_CS"/>
</dbReference>
<dbReference type="CDD" id="cd11642">
    <property type="entry name" value="SUMT"/>
    <property type="match status" value="1"/>
</dbReference>
<evidence type="ECO:0000256" key="7">
    <source>
        <dbReference type="ARBA" id="ARBA00023002"/>
    </source>
</evidence>
<dbReference type="EMBL" id="DONK01000111">
    <property type="protein sequence ID" value="HBU51095.1"/>
    <property type="molecule type" value="Genomic_DNA"/>
</dbReference>
<dbReference type="GO" id="GO:0009236">
    <property type="term" value="P:cobalamin biosynthetic process"/>
    <property type="evidence" value="ECO:0007669"/>
    <property type="project" value="UniProtKB-KW"/>
</dbReference>
<evidence type="ECO:0000256" key="5">
    <source>
        <dbReference type="ARBA" id="ARBA00022679"/>
    </source>
</evidence>
<evidence type="ECO:0000313" key="14">
    <source>
        <dbReference type="EMBL" id="HBU51095.1"/>
    </source>
</evidence>
<evidence type="ECO:0000256" key="6">
    <source>
        <dbReference type="ARBA" id="ARBA00022691"/>
    </source>
</evidence>
<dbReference type="OrthoDB" id="9815856at2"/>
<keyword evidence="8" id="KW-0456">Lyase</keyword>
<dbReference type="EC" id="2.1.1.107" evidence="2"/>
<dbReference type="Proteomes" id="UP000264779">
    <property type="component" value="Unassembled WGS sequence"/>
</dbReference>
<evidence type="ECO:0000256" key="4">
    <source>
        <dbReference type="ARBA" id="ARBA00022603"/>
    </source>
</evidence>
<dbReference type="NCBIfam" id="TIGR01469">
    <property type="entry name" value="cobA_cysG_Cterm"/>
    <property type="match status" value="1"/>
</dbReference>
<keyword evidence="10" id="KW-0511">Multifunctional enzyme</keyword>
<reference evidence="14 15" key="1">
    <citation type="journal article" date="2018" name="Nat. Biotechnol.">
        <title>A standardized bacterial taxonomy based on genome phylogeny substantially revises the tree of life.</title>
        <authorList>
            <person name="Parks D.H."/>
            <person name="Chuvochina M."/>
            <person name="Waite D.W."/>
            <person name="Rinke C."/>
            <person name="Skarshewski A."/>
            <person name="Chaumeil P.A."/>
            <person name="Hugenholtz P."/>
        </authorList>
    </citation>
    <scope>NUCLEOTIDE SEQUENCE [LARGE SCALE GENOMIC DNA]</scope>
    <source>
        <strain evidence="14">UBA11621</strain>
    </source>
</reference>
<dbReference type="Gene3D" id="3.40.1010.10">
    <property type="entry name" value="Cobalt-precorrin-4 Transmethylase, Domain 1"/>
    <property type="match status" value="1"/>
</dbReference>
<keyword evidence="9" id="KW-0627">Porphyrin biosynthesis</keyword>
<evidence type="ECO:0000256" key="2">
    <source>
        <dbReference type="ARBA" id="ARBA00012162"/>
    </source>
</evidence>
<organism evidence="14 15">
    <name type="scientific">Alteromonas australica</name>
    <dbReference type="NCBI Taxonomy" id="589873"/>
    <lineage>
        <taxon>Bacteria</taxon>
        <taxon>Pseudomonadati</taxon>
        <taxon>Pseudomonadota</taxon>
        <taxon>Gammaproteobacteria</taxon>
        <taxon>Alteromonadales</taxon>
        <taxon>Alteromonadaceae</taxon>
        <taxon>Alteromonas/Salinimonas group</taxon>
        <taxon>Alteromonas</taxon>
    </lineage>
</organism>
<accession>A0A358DZI9</accession>
<proteinExistence type="inferred from homology"/>
<dbReference type="RefSeq" id="WP_052806581.1">
    <property type="nucleotide sequence ID" value="NZ_CAJXAX010000005.1"/>
</dbReference>
<keyword evidence="3" id="KW-0169">Cobalamin biosynthesis</keyword>
<evidence type="ECO:0000256" key="9">
    <source>
        <dbReference type="ARBA" id="ARBA00023244"/>
    </source>
</evidence>
<sequence>MQTLTHRCHCFLKATIDTSVELKEVFSRYLSSFSRSGANRSEYGHVFIVGAGPGDAELLTVKAVNAIQSADVVLFDALVSKEVLAVIPHHVKREFVGKRCGKHSMTQQEICQKVVLLAQQGVNVVRLKGGDPALFARTCEETTALAQAGVEFAIIPGITAASGMSAYTGIPLTDRRCAQAVSFITAHFSDPKTWPDMQRLCATMQQQTVVVYMGLSRLALLSERLIAAGLSAQWPVAVIENATCANQQTMTGTLETISQQVKTANLQGPTLLVFGKVVESRQDVSLSLLQSNLNVTAI</sequence>
<dbReference type="InterPro" id="IPR050161">
    <property type="entry name" value="Siro_Cobalamin_biosynth"/>
</dbReference>
<dbReference type="InterPro" id="IPR014777">
    <property type="entry name" value="4pyrrole_Mease_sub1"/>
</dbReference>
<dbReference type="GO" id="GO:0016829">
    <property type="term" value="F:lyase activity"/>
    <property type="evidence" value="ECO:0007669"/>
    <property type="project" value="UniProtKB-KW"/>
</dbReference>
<dbReference type="GO" id="GO:0032259">
    <property type="term" value="P:methylation"/>
    <property type="evidence" value="ECO:0007669"/>
    <property type="project" value="UniProtKB-KW"/>
</dbReference>
<evidence type="ECO:0000259" key="13">
    <source>
        <dbReference type="Pfam" id="PF00590"/>
    </source>
</evidence>
<dbReference type="UniPathway" id="UPA00262">
    <property type="reaction ID" value="UER00211"/>
</dbReference>
<dbReference type="InterPro" id="IPR006366">
    <property type="entry name" value="CobA/CysG_C"/>
</dbReference>
<dbReference type="PROSITE" id="PS00839">
    <property type="entry name" value="SUMT_1"/>
    <property type="match status" value="1"/>
</dbReference>
<dbReference type="GO" id="GO:0016491">
    <property type="term" value="F:oxidoreductase activity"/>
    <property type="evidence" value="ECO:0007669"/>
    <property type="project" value="UniProtKB-KW"/>
</dbReference>
<name>A0A358DZI9_9ALTE</name>
<dbReference type="InterPro" id="IPR035996">
    <property type="entry name" value="4pyrrol_Methylase_sf"/>
</dbReference>
<comment type="caution">
    <text evidence="14">The sequence shown here is derived from an EMBL/GenBank/DDBJ whole genome shotgun (WGS) entry which is preliminary data.</text>
</comment>
<comment type="pathway">
    <text evidence="11">Porphyrin-containing compound metabolism; siroheme biosynthesis; precorrin-2 from uroporphyrinogen III: step 1/1.</text>
</comment>
<comment type="similarity">
    <text evidence="1">Belongs to the precorrin methyltransferase family.</text>
</comment>
<protein>
    <recommendedName>
        <fullName evidence="2">uroporphyrinogen-III C-methyltransferase</fullName>
        <ecNumber evidence="2">2.1.1.107</ecNumber>
    </recommendedName>
</protein>
<keyword evidence="5 14" id="KW-0808">Transferase</keyword>
<evidence type="ECO:0000256" key="12">
    <source>
        <dbReference type="ARBA" id="ARBA00060548"/>
    </source>
</evidence>
<dbReference type="NCBIfam" id="NF004790">
    <property type="entry name" value="PRK06136.1"/>
    <property type="match status" value="1"/>
</dbReference>
<dbReference type="SUPFAM" id="SSF53790">
    <property type="entry name" value="Tetrapyrrole methylase"/>
    <property type="match status" value="1"/>
</dbReference>
<dbReference type="AlphaFoldDB" id="A0A358DZI9"/>
<dbReference type="InterPro" id="IPR000878">
    <property type="entry name" value="4pyrrol_Mease"/>
</dbReference>
<evidence type="ECO:0000256" key="1">
    <source>
        <dbReference type="ARBA" id="ARBA00005879"/>
    </source>
</evidence>
<dbReference type="GO" id="GO:0004851">
    <property type="term" value="F:uroporphyrin-III C-methyltransferase activity"/>
    <property type="evidence" value="ECO:0007669"/>
    <property type="project" value="UniProtKB-EC"/>
</dbReference>
<dbReference type="Gene3D" id="3.30.950.10">
    <property type="entry name" value="Methyltransferase, Cobalt-precorrin-4 Transmethylase, Domain 2"/>
    <property type="match status" value="1"/>
</dbReference>
<evidence type="ECO:0000256" key="11">
    <source>
        <dbReference type="ARBA" id="ARBA00025705"/>
    </source>
</evidence>
<keyword evidence="7" id="KW-0560">Oxidoreductase</keyword>
<evidence type="ECO:0000256" key="3">
    <source>
        <dbReference type="ARBA" id="ARBA00022573"/>
    </source>
</evidence>
<dbReference type="FunFam" id="3.40.1010.10:FF:000001">
    <property type="entry name" value="Siroheme synthase"/>
    <property type="match status" value="1"/>
</dbReference>
<feature type="domain" description="Tetrapyrrole methylase" evidence="13">
    <location>
        <begin position="46"/>
        <end position="257"/>
    </location>
</feature>
<keyword evidence="4 14" id="KW-0489">Methyltransferase</keyword>
<evidence type="ECO:0000313" key="15">
    <source>
        <dbReference type="Proteomes" id="UP000264779"/>
    </source>
</evidence>
<gene>
    <name evidence="14" type="primary">cobA</name>
    <name evidence="14" type="ORF">DEB45_07530</name>
</gene>